<dbReference type="HOGENOM" id="CLU_1790311_0_0_1"/>
<dbReference type="PaxDb" id="4113-PGSC0003DMT400094924"/>
<dbReference type="Proteomes" id="UP000011115">
    <property type="component" value="Unassembled WGS sequence"/>
</dbReference>
<reference evidence="2" key="1">
    <citation type="journal article" date="2011" name="Nature">
        <title>Genome sequence and analysis of the tuber crop potato.</title>
        <authorList>
            <consortium name="The Potato Genome Sequencing Consortium"/>
        </authorList>
    </citation>
    <scope>NUCLEOTIDE SEQUENCE [LARGE SCALE GENOMIC DNA]</scope>
    <source>
        <strain evidence="2">cv. DM1-3 516 R44</strain>
    </source>
</reference>
<protein>
    <submittedName>
        <fullName evidence="1">Uncharacterized protein</fullName>
    </submittedName>
</protein>
<dbReference type="InParanoid" id="M1DV64"/>
<reference evidence="1" key="2">
    <citation type="submission" date="2015-06" db="UniProtKB">
        <authorList>
            <consortium name="EnsemblPlants"/>
        </authorList>
    </citation>
    <scope>IDENTIFICATION</scope>
    <source>
        <strain evidence="1">DM1-3 516 R44</strain>
    </source>
</reference>
<keyword evidence="2" id="KW-1185">Reference proteome</keyword>
<evidence type="ECO:0000313" key="1">
    <source>
        <dbReference type="EnsemblPlants" id="PGSC0003DMT400094924"/>
    </source>
</evidence>
<name>M1DV64_SOLTU</name>
<organism evidence="1 2">
    <name type="scientific">Solanum tuberosum</name>
    <name type="common">Potato</name>
    <dbReference type="NCBI Taxonomy" id="4113"/>
    <lineage>
        <taxon>Eukaryota</taxon>
        <taxon>Viridiplantae</taxon>
        <taxon>Streptophyta</taxon>
        <taxon>Embryophyta</taxon>
        <taxon>Tracheophyta</taxon>
        <taxon>Spermatophyta</taxon>
        <taxon>Magnoliopsida</taxon>
        <taxon>eudicotyledons</taxon>
        <taxon>Gunneridae</taxon>
        <taxon>Pentapetalae</taxon>
        <taxon>asterids</taxon>
        <taxon>lamiids</taxon>
        <taxon>Solanales</taxon>
        <taxon>Solanaceae</taxon>
        <taxon>Solanoideae</taxon>
        <taxon>Solaneae</taxon>
        <taxon>Solanum</taxon>
    </lineage>
</organism>
<sequence length="145" mass="16767">MQVSDENDSDTEESLELKSFPYMTFIHLREVKRASVRSGSRFGKLQVPLNNSGIDLDDPLNVLRTVERSRRKDPDLVKFWVKDEFYSLGIRTVGSPMGCRKFMSKLNDFYGSSTWSTIYQYDPYEVLQTVGRFRRLGPIVTLQGI</sequence>
<dbReference type="EnsemblPlants" id="PGSC0003DMT400094924">
    <property type="protein sequence ID" value="PGSC0003DMT400094924"/>
    <property type="gene ID" value="PGSC0003DMG400044495"/>
</dbReference>
<evidence type="ECO:0000313" key="2">
    <source>
        <dbReference type="Proteomes" id="UP000011115"/>
    </source>
</evidence>
<accession>M1DV64</accession>
<proteinExistence type="predicted"/>
<dbReference type="Gramene" id="PGSC0003DMT400094924">
    <property type="protein sequence ID" value="PGSC0003DMT400094924"/>
    <property type="gene ID" value="PGSC0003DMG400044495"/>
</dbReference>
<dbReference type="AlphaFoldDB" id="M1DV64"/>